<evidence type="ECO:0000256" key="2">
    <source>
        <dbReference type="ARBA" id="ARBA00022448"/>
    </source>
</evidence>
<dbReference type="RefSeq" id="WP_055149787.1">
    <property type="nucleotide sequence ID" value="NZ_JXSZ01000012.1"/>
</dbReference>
<keyword evidence="9" id="KW-1185">Reference proteome</keyword>
<dbReference type="PRINTS" id="PR00125">
    <property type="entry name" value="ATPASEDELTA"/>
</dbReference>
<name>A0A0P7BA00_9BACT</name>
<keyword evidence="6 7" id="KW-0066">ATP synthesis</keyword>
<protein>
    <recommendedName>
        <fullName evidence="7">ATP synthase subunit delta</fullName>
    </recommendedName>
    <alternativeName>
        <fullName evidence="7">ATP synthase F(1) sector subunit delta</fullName>
    </alternativeName>
    <alternativeName>
        <fullName evidence="7">F-type ATPase subunit delta</fullName>
        <shortName evidence="7">F-ATPase subunit delta</shortName>
    </alternativeName>
</protein>
<dbReference type="OrthoDB" id="9802471at2"/>
<dbReference type="InterPro" id="IPR020781">
    <property type="entry name" value="ATPase_OSCP/d_CS"/>
</dbReference>
<dbReference type="Pfam" id="PF00213">
    <property type="entry name" value="OSCP"/>
    <property type="match status" value="1"/>
</dbReference>
<dbReference type="InterPro" id="IPR000711">
    <property type="entry name" value="ATPase_OSCP/dsu"/>
</dbReference>
<dbReference type="GO" id="GO:0045259">
    <property type="term" value="C:proton-transporting ATP synthase complex"/>
    <property type="evidence" value="ECO:0007669"/>
    <property type="project" value="UniProtKB-KW"/>
</dbReference>
<evidence type="ECO:0000256" key="5">
    <source>
        <dbReference type="ARBA" id="ARBA00023136"/>
    </source>
</evidence>
<dbReference type="HAMAP" id="MF_01416">
    <property type="entry name" value="ATP_synth_delta_bact"/>
    <property type="match status" value="1"/>
</dbReference>
<comment type="similarity">
    <text evidence="7">Belongs to the ATPase delta chain family.</text>
</comment>
<sequence>MSNSVVAYRYAKALVDLALEQKVLDEVNTDMKFFEEVCSQNDEFQRVMANPIIRHEKKKVILKNIFENRINPVTYSIFDVLTKKNRESLIYPISVEFQKLYDDLNQIERAVVTTVEPLNDAQRKEFLEIVKKATGKKVELEEKIDVNLIGGYVLKVGDTQIDTSIKKKINELKLELA</sequence>
<evidence type="ECO:0000256" key="1">
    <source>
        <dbReference type="ARBA" id="ARBA00004370"/>
    </source>
</evidence>
<keyword evidence="4 7" id="KW-0406">Ion transport</keyword>
<dbReference type="EMBL" id="LGTQ01000012">
    <property type="protein sequence ID" value="KPM47168.1"/>
    <property type="molecule type" value="Genomic_DNA"/>
</dbReference>
<evidence type="ECO:0000256" key="3">
    <source>
        <dbReference type="ARBA" id="ARBA00022781"/>
    </source>
</evidence>
<accession>A0A0P7BA00</accession>
<comment type="function">
    <text evidence="7">This protein is part of the stalk that links CF(0) to CF(1). It either transmits conformational changes from CF(0) to CF(1) or is implicated in proton conduction.</text>
</comment>
<dbReference type="Gene3D" id="1.10.520.20">
    <property type="entry name" value="N-terminal domain of the delta subunit of the F1F0-ATP synthase"/>
    <property type="match status" value="1"/>
</dbReference>
<dbReference type="InterPro" id="IPR026015">
    <property type="entry name" value="ATP_synth_OSCP/delta_N_sf"/>
</dbReference>
<dbReference type="SUPFAM" id="SSF47928">
    <property type="entry name" value="N-terminal domain of the delta subunit of the F1F0-ATP synthase"/>
    <property type="match status" value="1"/>
</dbReference>
<keyword evidence="5 7" id="KW-0472">Membrane</keyword>
<keyword evidence="2 7" id="KW-0813">Transport</keyword>
<reference evidence="8 9" key="1">
    <citation type="submission" date="2015-07" db="EMBL/GenBank/DDBJ databases">
        <title>The draft genome sequence of Leadbetterella sp. JN14-9.</title>
        <authorList>
            <person name="Liu Y."/>
            <person name="Du J."/>
            <person name="Shao Z."/>
        </authorList>
    </citation>
    <scope>NUCLEOTIDE SEQUENCE [LARGE SCALE GENOMIC DNA]</scope>
    <source>
        <strain evidence="8 9">JN14-9</strain>
    </source>
</reference>
<gene>
    <name evidence="7" type="primary">atpH</name>
    <name evidence="8" type="ORF">AFM12_15245</name>
</gene>
<dbReference type="PANTHER" id="PTHR11910">
    <property type="entry name" value="ATP SYNTHASE DELTA CHAIN"/>
    <property type="match status" value="1"/>
</dbReference>
<comment type="caution">
    <text evidence="8">The sequence shown here is derived from an EMBL/GenBank/DDBJ whole genome shotgun (WGS) entry which is preliminary data.</text>
</comment>
<dbReference type="Proteomes" id="UP000050454">
    <property type="component" value="Unassembled WGS sequence"/>
</dbReference>
<comment type="subcellular location">
    <subcellularLocation>
        <location evidence="7">Cell membrane</location>
        <topology evidence="7">Peripheral membrane protein</topology>
    </subcellularLocation>
    <subcellularLocation>
        <location evidence="1">Membrane</location>
    </subcellularLocation>
</comment>
<dbReference type="GO" id="GO:0005886">
    <property type="term" value="C:plasma membrane"/>
    <property type="evidence" value="ECO:0007669"/>
    <property type="project" value="UniProtKB-SubCell"/>
</dbReference>
<comment type="function">
    <text evidence="7">F(1)F(0) ATP synthase produces ATP from ADP in the presence of a proton or sodium gradient. F-type ATPases consist of two structural domains, F(1) containing the extramembraneous catalytic core and F(0) containing the membrane proton channel, linked together by a central stalk and a peripheral stalk. During catalysis, ATP synthesis in the catalytic domain of F(1) is coupled via a rotary mechanism of the central stalk subunits to proton translocation.</text>
</comment>
<dbReference type="AlphaFoldDB" id="A0A0P7BA00"/>
<evidence type="ECO:0000313" key="8">
    <source>
        <dbReference type="EMBL" id="KPM47168.1"/>
    </source>
</evidence>
<proteinExistence type="inferred from homology"/>
<dbReference type="PROSITE" id="PS00389">
    <property type="entry name" value="ATPASE_DELTA"/>
    <property type="match status" value="1"/>
</dbReference>
<evidence type="ECO:0000256" key="7">
    <source>
        <dbReference type="HAMAP-Rule" id="MF_01416"/>
    </source>
</evidence>
<evidence type="ECO:0000313" key="9">
    <source>
        <dbReference type="Proteomes" id="UP000050454"/>
    </source>
</evidence>
<keyword evidence="7" id="KW-0139">CF(1)</keyword>
<dbReference type="STRING" id="1605367.AFM12_15245"/>
<keyword evidence="7" id="KW-1003">Cell membrane</keyword>
<evidence type="ECO:0000256" key="6">
    <source>
        <dbReference type="ARBA" id="ARBA00023310"/>
    </source>
</evidence>
<keyword evidence="3 7" id="KW-0375">Hydrogen ion transport</keyword>
<dbReference type="GO" id="GO:0046933">
    <property type="term" value="F:proton-transporting ATP synthase activity, rotational mechanism"/>
    <property type="evidence" value="ECO:0007669"/>
    <property type="project" value="UniProtKB-UniRule"/>
</dbReference>
<evidence type="ECO:0000256" key="4">
    <source>
        <dbReference type="ARBA" id="ARBA00023065"/>
    </source>
</evidence>
<organism evidence="8 9">
    <name type="scientific">Jiulongibacter sediminis</name>
    <dbReference type="NCBI Taxonomy" id="1605367"/>
    <lineage>
        <taxon>Bacteria</taxon>
        <taxon>Pseudomonadati</taxon>
        <taxon>Bacteroidota</taxon>
        <taxon>Cytophagia</taxon>
        <taxon>Cytophagales</taxon>
        <taxon>Leadbetterellaceae</taxon>
        <taxon>Jiulongibacter</taxon>
    </lineage>
</organism>
<dbReference type="NCBIfam" id="TIGR01145">
    <property type="entry name" value="ATP_synt_delta"/>
    <property type="match status" value="1"/>
</dbReference>